<comment type="caution">
    <text evidence="8">The sequence shown here is derived from an EMBL/GenBank/DDBJ whole genome shotgun (WGS) entry which is preliminary data.</text>
</comment>
<dbReference type="Pfam" id="PF00443">
    <property type="entry name" value="UCH"/>
    <property type="match status" value="2"/>
</dbReference>
<accession>A0A9N7NL28</accession>
<dbReference type="PANTHER" id="PTHR24006">
    <property type="entry name" value="UBIQUITIN CARBOXYL-TERMINAL HYDROLASE"/>
    <property type="match status" value="1"/>
</dbReference>
<dbReference type="PROSITE" id="PS50865">
    <property type="entry name" value="ZF_MYND_2"/>
    <property type="match status" value="1"/>
</dbReference>
<evidence type="ECO:0000259" key="6">
    <source>
        <dbReference type="PROSITE" id="PS50235"/>
    </source>
</evidence>
<keyword evidence="8" id="KW-0378">Hydrolase</keyword>
<dbReference type="GO" id="GO:0004843">
    <property type="term" value="F:cysteine-type deubiquitinase activity"/>
    <property type="evidence" value="ECO:0007669"/>
    <property type="project" value="InterPro"/>
</dbReference>
<dbReference type="PANTHER" id="PTHR24006:SF677">
    <property type="entry name" value="UBIQUITIN CARBOXYL-TERMINAL HYDROLASE 19"/>
    <property type="match status" value="1"/>
</dbReference>
<organism evidence="8 9">
    <name type="scientific">Striga hermonthica</name>
    <name type="common">Purple witchweed</name>
    <name type="synonym">Buchnera hermonthica</name>
    <dbReference type="NCBI Taxonomy" id="68872"/>
    <lineage>
        <taxon>Eukaryota</taxon>
        <taxon>Viridiplantae</taxon>
        <taxon>Streptophyta</taxon>
        <taxon>Embryophyta</taxon>
        <taxon>Tracheophyta</taxon>
        <taxon>Spermatophyta</taxon>
        <taxon>Magnoliopsida</taxon>
        <taxon>eudicotyledons</taxon>
        <taxon>Gunneridae</taxon>
        <taxon>Pentapetalae</taxon>
        <taxon>asterids</taxon>
        <taxon>lamiids</taxon>
        <taxon>Lamiales</taxon>
        <taxon>Orobanchaceae</taxon>
        <taxon>Buchnereae</taxon>
        <taxon>Striga</taxon>
    </lineage>
</organism>
<dbReference type="OrthoDB" id="420187at2759"/>
<dbReference type="EMBL" id="CACSLK010027833">
    <property type="protein sequence ID" value="CAA0831942.1"/>
    <property type="molecule type" value="Genomic_DNA"/>
</dbReference>
<dbReference type="SUPFAM" id="SSF54001">
    <property type="entry name" value="Cysteine proteinases"/>
    <property type="match status" value="1"/>
</dbReference>
<dbReference type="Pfam" id="PF01753">
    <property type="entry name" value="zf-MYND"/>
    <property type="match status" value="1"/>
</dbReference>
<dbReference type="InterPro" id="IPR028889">
    <property type="entry name" value="USP"/>
</dbReference>
<dbReference type="SUPFAM" id="SSF144232">
    <property type="entry name" value="HIT/MYND zinc finger-like"/>
    <property type="match status" value="1"/>
</dbReference>
<keyword evidence="4" id="KW-0862">Zinc</keyword>
<dbReference type="InterPro" id="IPR002893">
    <property type="entry name" value="Znf_MYND"/>
</dbReference>
<evidence type="ECO:0000313" key="9">
    <source>
        <dbReference type="Proteomes" id="UP001153555"/>
    </source>
</evidence>
<comment type="similarity">
    <text evidence="1">Belongs to the peptidase C19 family.</text>
</comment>
<dbReference type="GO" id="GO:0005829">
    <property type="term" value="C:cytosol"/>
    <property type="evidence" value="ECO:0007669"/>
    <property type="project" value="TreeGrafter"/>
</dbReference>
<dbReference type="PROSITE" id="PS00972">
    <property type="entry name" value="USP_1"/>
    <property type="match status" value="1"/>
</dbReference>
<dbReference type="InterPro" id="IPR001394">
    <property type="entry name" value="Peptidase_C19_UCH"/>
</dbReference>
<dbReference type="GO" id="GO:0016579">
    <property type="term" value="P:protein deubiquitination"/>
    <property type="evidence" value="ECO:0007669"/>
    <property type="project" value="InterPro"/>
</dbReference>
<dbReference type="PROSITE" id="PS50235">
    <property type="entry name" value="USP_3"/>
    <property type="match status" value="1"/>
</dbReference>
<dbReference type="GO" id="GO:0005634">
    <property type="term" value="C:nucleus"/>
    <property type="evidence" value="ECO:0007669"/>
    <property type="project" value="TreeGrafter"/>
</dbReference>
<name>A0A9N7NL28_STRHE</name>
<dbReference type="InterPro" id="IPR038765">
    <property type="entry name" value="Papain-like_cys_pep_sf"/>
</dbReference>
<protein>
    <submittedName>
        <fullName evidence="8">Ubiquitin carboxyl-terminal hydrolase 18</fullName>
    </submittedName>
</protein>
<evidence type="ECO:0000256" key="4">
    <source>
        <dbReference type="ARBA" id="ARBA00022833"/>
    </source>
</evidence>
<keyword evidence="9" id="KW-1185">Reference proteome</keyword>
<dbReference type="GO" id="GO:0008270">
    <property type="term" value="F:zinc ion binding"/>
    <property type="evidence" value="ECO:0007669"/>
    <property type="project" value="UniProtKB-KW"/>
</dbReference>
<evidence type="ECO:0000256" key="2">
    <source>
        <dbReference type="ARBA" id="ARBA00022723"/>
    </source>
</evidence>
<dbReference type="Gene3D" id="3.90.70.10">
    <property type="entry name" value="Cysteine proteinases"/>
    <property type="match status" value="2"/>
</dbReference>
<feature type="domain" description="USP" evidence="6">
    <location>
        <begin position="1"/>
        <end position="352"/>
    </location>
</feature>
<reference evidence="8" key="1">
    <citation type="submission" date="2019-12" db="EMBL/GenBank/DDBJ databases">
        <authorList>
            <person name="Scholes J."/>
        </authorList>
    </citation>
    <scope>NUCLEOTIDE SEQUENCE</scope>
</reference>
<dbReference type="InterPro" id="IPR050164">
    <property type="entry name" value="Peptidase_C19"/>
</dbReference>
<dbReference type="AlphaFoldDB" id="A0A9N7NL28"/>
<evidence type="ECO:0000256" key="3">
    <source>
        <dbReference type="ARBA" id="ARBA00022771"/>
    </source>
</evidence>
<dbReference type="PROSITE" id="PS01360">
    <property type="entry name" value="ZF_MYND_1"/>
    <property type="match status" value="1"/>
</dbReference>
<proteinExistence type="inferred from homology"/>
<keyword evidence="3 5" id="KW-0863">Zinc-finger</keyword>
<feature type="domain" description="MYND-type" evidence="7">
    <location>
        <begin position="74"/>
        <end position="111"/>
    </location>
</feature>
<dbReference type="InterPro" id="IPR018200">
    <property type="entry name" value="USP_CS"/>
</dbReference>
<evidence type="ECO:0000256" key="5">
    <source>
        <dbReference type="PROSITE-ProRule" id="PRU00134"/>
    </source>
</evidence>
<dbReference type="Gene3D" id="6.10.140.2220">
    <property type="match status" value="1"/>
</dbReference>
<evidence type="ECO:0000313" key="8">
    <source>
        <dbReference type="EMBL" id="CAA0831942.1"/>
    </source>
</evidence>
<evidence type="ECO:0000256" key="1">
    <source>
        <dbReference type="ARBA" id="ARBA00009085"/>
    </source>
</evidence>
<keyword evidence="2" id="KW-0479">Metal-binding</keyword>
<sequence length="586" mass="65089">MHVAADLNWFLQLAALALAGVFGLLYLVRSAASSYFMEESSFDSSAADYSSLDSEKREGMAVAGGGAAERFDACAVCGLPRTKVCSRCKMIRYCSEACQKSHWDSGHRKNCVQQKSSFKDKHKRPTLALRGGSSNKILFPYEEFVRFFSSDKPGFPPCGLLNCGNSCFANVVLQCLTYTRPLFAYLLEKGHRVECQRDDWCFLYAESLEECLDQFTTREKLHGDNMYKCDGCNAYVMAWKRLTIQRAPNILTIALKRFQSGRFGKLNKRVTFPETLDLRLYLSQSEDGNDIYKLYAVIVHIDMLNASFFGHYICYIKDLSGDWYRIDDCKVERVDLDEVLSQGAYMLLYSRIRARPSCLLPAELLPKEVSSNVKVNKPSEPLADPVCIDSSVDSGQALLVNGTVIPVKSENVLPSTTIGTEDHASVDMEIETSQPRSLTVEAIEMNGSEELPILPKEVACQSNPTSITSVNGSSTQVGSTNCESSSAVSHLEKVCCGSENEGRSPKSTYVLKENAVFVKKSGDEPAPKLKPLFAPGFLEKGRQRRIVKPENRVSRECSKLNSERAIGVAEWRLTPENGTLSNGHKP</sequence>
<dbReference type="Proteomes" id="UP001153555">
    <property type="component" value="Unassembled WGS sequence"/>
</dbReference>
<evidence type="ECO:0000259" key="7">
    <source>
        <dbReference type="PROSITE" id="PS50865"/>
    </source>
</evidence>
<gene>
    <name evidence="8" type="ORF">SHERM_27253</name>
</gene>